<reference evidence="5" key="1">
    <citation type="submission" date="2014-07" db="EMBL/GenBank/DDBJ databases">
        <authorList>
            <person name="Hornung V.Bastian."/>
        </authorList>
    </citation>
    <scope>NUCLEOTIDE SEQUENCE</scope>
    <source>
        <strain evidence="5">PCE-S</strain>
    </source>
</reference>
<dbReference type="Gene3D" id="2.40.420.20">
    <property type="match status" value="1"/>
</dbReference>
<dbReference type="AlphaFoldDB" id="A0A098B981"/>
<dbReference type="PATRIC" id="fig|49338.4.peg.5418"/>
<protein>
    <submittedName>
        <fullName evidence="5">Multidrug resistance efflux pump</fullName>
    </submittedName>
</protein>
<gene>
    <name evidence="5" type="ORF">DPCES_5036</name>
</gene>
<dbReference type="Pfam" id="PF25967">
    <property type="entry name" value="RND-MFP_C"/>
    <property type="match status" value="1"/>
</dbReference>
<dbReference type="Gene3D" id="1.10.287.470">
    <property type="entry name" value="Helix hairpin bin"/>
    <property type="match status" value="1"/>
</dbReference>
<proteinExistence type="predicted"/>
<accession>A0A098B981</accession>
<feature type="coiled-coil region" evidence="2">
    <location>
        <begin position="152"/>
        <end position="251"/>
    </location>
</feature>
<organism evidence="5">
    <name type="scientific">Desulfitobacterium hafniense</name>
    <name type="common">Desulfitobacterium frappieri</name>
    <dbReference type="NCBI Taxonomy" id="49338"/>
    <lineage>
        <taxon>Bacteria</taxon>
        <taxon>Bacillati</taxon>
        <taxon>Bacillota</taxon>
        <taxon>Clostridia</taxon>
        <taxon>Eubacteriales</taxon>
        <taxon>Desulfitobacteriaceae</taxon>
        <taxon>Desulfitobacterium</taxon>
    </lineage>
</organism>
<dbReference type="PANTHER" id="PTHR30469">
    <property type="entry name" value="MULTIDRUG RESISTANCE PROTEIN MDTA"/>
    <property type="match status" value="1"/>
</dbReference>
<dbReference type="InterPro" id="IPR027417">
    <property type="entry name" value="P-loop_NTPase"/>
</dbReference>
<dbReference type="Pfam" id="PF25917">
    <property type="entry name" value="BSH_RND"/>
    <property type="match status" value="1"/>
</dbReference>
<sequence>MSVEPSSAKGFPFSFFRKGRMPGTKKNNQKNTRKRRVIIYGIIAVLVLASVLASSLKPLAGTVLTVEPKEFVRGFTEEGQVLAAREWPLYTSVDGKVMAVHVRNGDSVSKGQTLLELDTTDLVYQLTALKAQLQSVEGQHLQTTGDPIKALVQQQTLLIEQAERDAQALEQSHSRMKALYDAGAIPLTQYEEARLQAEKARNFLEQQKAALALLYEQQSLPGTEQIYAGQKDALQAQISQLEDRIGKAKVTAPEDGLIKDAHLKEGEFAVAGQLLLNVFAPKGYKAEGYILAKEASSLKAGDPVEIILDTNSGNQILSGDIESVEPSAVERISPLGLKENRVKVTVSLHSESPVIIGSTVDIKFITHRAEAQLMIPKTALFPYENGEAVWAVDEGKAQIRPVVKGMENDKEVIILEGLTSGDQILLDTDLAGLKEGKKIKAL</sequence>
<evidence type="ECO:0000256" key="1">
    <source>
        <dbReference type="ARBA" id="ARBA00022448"/>
    </source>
</evidence>
<evidence type="ECO:0000313" key="5">
    <source>
        <dbReference type="EMBL" id="CDX04922.1"/>
    </source>
</evidence>
<keyword evidence="2" id="KW-0175">Coiled coil</keyword>
<evidence type="ECO:0000259" key="4">
    <source>
        <dbReference type="Pfam" id="PF25967"/>
    </source>
</evidence>
<evidence type="ECO:0000256" key="2">
    <source>
        <dbReference type="SAM" id="Coils"/>
    </source>
</evidence>
<keyword evidence="1" id="KW-0813">Transport</keyword>
<feature type="domain" description="Multidrug resistance protein MdtA-like C-terminal permuted SH3" evidence="4">
    <location>
        <begin position="373"/>
        <end position="427"/>
    </location>
</feature>
<dbReference type="PANTHER" id="PTHR30469:SF15">
    <property type="entry name" value="HLYD FAMILY OF SECRETION PROTEINS"/>
    <property type="match status" value="1"/>
</dbReference>
<dbReference type="Gene3D" id="2.40.50.100">
    <property type="match status" value="1"/>
</dbReference>
<dbReference type="EMBL" id="LK996017">
    <property type="protein sequence ID" value="CDX04922.1"/>
    <property type="molecule type" value="Genomic_DNA"/>
</dbReference>
<evidence type="ECO:0000259" key="3">
    <source>
        <dbReference type="Pfam" id="PF25917"/>
    </source>
</evidence>
<name>A0A098B981_DESHA</name>
<dbReference type="SUPFAM" id="SSF52540">
    <property type="entry name" value="P-loop containing nucleoside triphosphate hydrolases"/>
    <property type="match status" value="1"/>
</dbReference>
<dbReference type="GO" id="GO:0015562">
    <property type="term" value="F:efflux transmembrane transporter activity"/>
    <property type="evidence" value="ECO:0007669"/>
    <property type="project" value="TreeGrafter"/>
</dbReference>
<dbReference type="GO" id="GO:1990281">
    <property type="term" value="C:efflux pump complex"/>
    <property type="evidence" value="ECO:0007669"/>
    <property type="project" value="TreeGrafter"/>
</dbReference>
<dbReference type="InterPro" id="IPR058625">
    <property type="entry name" value="MdtA-like_BSH"/>
</dbReference>
<dbReference type="RefSeq" id="WP_208926542.1">
    <property type="nucleotide sequence ID" value="NZ_LK996017.1"/>
</dbReference>
<dbReference type="InterPro" id="IPR058627">
    <property type="entry name" value="MdtA-like_C"/>
</dbReference>
<feature type="domain" description="Multidrug resistance protein MdtA-like barrel-sandwich hybrid" evidence="3">
    <location>
        <begin position="92"/>
        <end position="277"/>
    </location>
</feature>